<dbReference type="EMBL" id="BSPQ01000002">
    <property type="protein sequence ID" value="GLS90274.1"/>
    <property type="molecule type" value="Genomic_DNA"/>
</dbReference>
<keyword evidence="7" id="KW-0645">Protease</keyword>
<feature type="domain" description="Peptidase M1 membrane alanine aminopeptidase" evidence="13">
    <location>
        <begin position="247"/>
        <end position="457"/>
    </location>
</feature>
<dbReference type="Proteomes" id="UP001157353">
    <property type="component" value="Unassembled WGS sequence"/>
</dbReference>
<evidence type="ECO:0000256" key="8">
    <source>
        <dbReference type="ARBA" id="ARBA00022723"/>
    </source>
</evidence>
<evidence type="ECO:0000256" key="9">
    <source>
        <dbReference type="ARBA" id="ARBA00022801"/>
    </source>
</evidence>
<protein>
    <recommendedName>
        <fullName evidence="5 12">Aminopeptidase N</fullName>
        <ecNumber evidence="4 12">3.4.11.2</ecNumber>
    </recommendedName>
</protein>
<keyword evidence="8" id="KW-0479">Metal-binding</keyword>
<evidence type="ECO:0000259" key="16">
    <source>
        <dbReference type="Pfam" id="PF17900"/>
    </source>
</evidence>
<keyword evidence="10" id="KW-0862">Zinc</keyword>
<feature type="domain" description="Peptidase M1 alanyl aminopeptidase C-terminal" evidence="15">
    <location>
        <begin position="564"/>
        <end position="886"/>
    </location>
</feature>
<evidence type="ECO:0000256" key="5">
    <source>
        <dbReference type="ARBA" id="ARBA00015611"/>
    </source>
</evidence>
<dbReference type="Gene3D" id="1.10.390.10">
    <property type="entry name" value="Neutral Protease Domain 2"/>
    <property type="match status" value="1"/>
</dbReference>
<dbReference type="NCBIfam" id="TIGR02414">
    <property type="entry name" value="pepN_proteo"/>
    <property type="match status" value="1"/>
</dbReference>
<accession>A0ABQ6DYP5</accession>
<dbReference type="SUPFAM" id="SSF63737">
    <property type="entry name" value="Leukotriene A4 hydrolase N-terminal domain"/>
    <property type="match status" value="1"/>
</dbReference>
<dbReference type="PRINTS" id="PR00756">
    <property type="entry name" value="ALADIPTASE"/>
</dbReference>
<evidence type="ECO:0000259" key="15">
    <source>
        <dbReference type="Pfam" id="PF17432"/>
    </source>
</evidence>
<dbReference type="InterPro" id="IPR037144">
    <property type="entry name" value="Peptidase_M1_pepN_C_sf"/>
</dbReference>
<dbReference type="GO" id="GO:0004177">
    <property type="term" value="F:aminopeptidase activity"/>
    <property type="evidence" value="ECO:0007669"/>
    <property type="project" value="UniProtKB-KW"/>
</dbReference>
<dbReference type="SUPFAM" id="SSF55486">
    <property type="entry name" value="Metalloproteases ('zincins'), catalytic domain"/>
    <property type="match status" value="1"/>
</dbReference>
<comment type="similarity">
    <text evidence="3">Belongs to the peptidase M1 family.</text>
</comment>
<dbReference type="Gene3D" id="2.60.40.1840">
    <property type="match status" value="1"/>
</dbReference>
<keyword evidence="9" id="KW-0378">Hydrolase</keyword>
<dbReference type="EC" id="3.4.11.2" evidence="4 12"/>
<dbReference type="InterPro" id="IPR024601">
    <property type="entry name" value="Peptidase_M1_pepN_C"/>
</dbReference>
<keyword evidence="18" id="KW-1185">Reference proteome</keyword>
<evidence type="ECO:0000256" key="2">
    <source>
        <dbReference type="ARBA" id="ARBA00001947"/>
    </source>
</evidence>
<name>A0ABQ6DYP5_9GAMM</name>
<dbReference type="InterPro" id="IPR012779">
    <property type="entry name" value="Peptidase_M1_pepN"/>
</dbReference>
<dbReference type="InterPro" id="IPR042097">
    <property type="entry name" value="Aminopeptidase_N-like_N_sf"/>
</dbReference>
<evidence type="ECO:0000313" key="17">
    <source>
        <dbReference type="EMBL" id="GLS90274.1"/>
    </source>
</evidence>
<comment type="caution">
    <text evidence="17">The sequence shown here is derived from an EMBL/GenBank/DDBJ whole genome shotgun (WGS) entry which is preliminary data.</text>
</comment>
<comment type="cofactor">
    <cofactor evidence="2">
        <name>Zn(2+)</name>
        <dbReference type="ChEBI" id="CHEBI:29105"/>
    </cofactor>
</comment>
<gene>
    <name evidence="17" type="primary">pepN</name>
    <name evidence="17" type="ORF">GCM10007916_13410</name>
</gene>
<keyword evidence="6 17" id="KW-0031">Aminopeptidase</keyword>
<dbReference type="InterPro" id="IPR038438">
    <property type="entry name" value="PepN_Ig-like_sf"/>
</dbReference>
<proteinExistence type="inferred from homology"/>
<evidence type="ECO:0000256" key="10">
    <source>
        <dbReference type="ARBA" id="ARBA00022833"/>
    </source>
</evidence>
<dbReference type="InterPro" id="IPR045357">
    <property type="entry name" value="Aminopeptidase_N-like_N"/>
</dbReference>
<dbReference type="InterPro" id="IPR027268">
    <property type="entry name" value="Peptidase_M4/M1_CTD_sf"/>
</dbReference>
<evidence type="ECO:0000256" key="3">
    <source>
        <dbReference type="ARBA" id="ARBA00010136"/>
    </source>
</evidence>
<dbReference type="Pfam" id="PF11940">
    <property type="entry name" value="DUF3458"/>
    <property type="match status" value="1"/>
</dbReference>
<dbReference type="RefSeq" id="WP_284203391.1">
    <property type="nucleotide sequence ID" value="NZ_BSPQ01000002.1"/>
</dbReference>
<dbReference type="InterPro" id="IPR001930">
    <property type="entry name" value="Peptidase_M1"/>
</dbReference>
<evidence type="ECO:0000259" key="13">
    <source>
        <dbReference type="Pfam" id="PF01433"/>
    </source>
</evidence>
<feature type="domain" description="Peptidase M1 alanyl aminopeptidase Ig-like fold" evidence="14">
    <location>
        <begin position="462"/>
        <end position="560"/>
    </location>
</feature>
<evidence type="ECO:0000256" key="11">
    <source>
        <dbReference type="ARBA" id="ARBA00023049"/>
    </source>
</evidence>
<organism evidence="17 18">
    <name type="scientific">Psychromonas marina</name>
    <dbReference type="NCBI Taxonomy" id="88364"/>
    <lineage>
        <taxon>Bacteria</taxon>
        <taxon>Pseudomonadati</taxon>
        <taxon>Pseudomonadota</taxon>
        <taxon>Gammaproteobacteria</taxon>
        <taxon>Alteromonadales</taxon>
        <taxon>Psychromonadaceae</taxon>
        <taxon>Psychromonas</taxon>
    </lineage>
</organism>
<feature type="domain" description="Aminopeptidase N-like N-terminal" evidence="16">
    <location>
        <begin position="110"/>
        <end position="204"/>
    </location>
</feature>
<keyword evidence="11" id="KW-0482">Metalloprotease</keyword>
<dbReference type="Gene3D" id="2.60.40.1730">
    <property type="entry name" value="tricorn interacting facor f3 domain"/>
    <property type="match status" value="1"/>
</dbReference>
<evidence type="ECO:0000256" key="12">
    <source>
        <dbReference type="NCBIfam" id="TIGR02414"/>
    </source>
</evidence>
<reference evidence="18" key="1">
    <citation type="journal article" date="2019" name="Int. J. Syst. Evol. Microbiol.">
        <title>The Global Catalogue of Microorganisms (GCM) 10K type strain sequencing project: providing services to taxonomists for standard genome sequencing and annotation.</title>
        <authorList>
            <consortium name="The Broad Institute Genomics Platform"/>
            <consortium name="The Broad Institute Genome Sequencing Center for Infectious Disease"/>
            <person name="Wu L."/>
            <person name="Ma J."/>
        </authorList>
    </citation>
    <scope>NUCLEOTIDE SEQUENCE [LARGE SCALE GENOMIC DNA]</scope>
    <source>
        <strain evidence="18">NBRC 103166</strain>
    </source>
</reference>
<dbReference type="Gene3D" id="3.30.2010.30">
    <property type="match status" value="1"/>
</dbReference>
<dbReference type="Pfam" id="PF17432">
    <property type="entry name" value="DUF3458_C"/>
    <property type="match status" value="1"/>
</dbReference>
<evidence type="ECO:0000259" key="14">
    <source>
        <dbReference type="Pfam" id="PF11940"/>
    </source>
</evidence>
<dbReference type="PANTHER" id="PTHR46322">
    <property type="entry name" value="PUROMYCIN-SENSITIVE AMINOPEPTIDASE"/>
    <property type="match status" value="1"/>
</dbReference>
<dbReference type="InterPro" id="IPR035414">
    <property type="entry name" value="Peptidase_M1_pepN_Ig-like"/>
</dbReference>
<evidence type="ECO:0000256" key="7">
    <source>
        <dbReference type="ARBA" id="ARBA00022670"/>
    </source>
</evidence>
<dbReference type="PANTHER" id="PTHR46322:SF1">
    <property type="entry name" value="PUROMYCIN-SENSITIVE AMINOPEPTIDASE"/>
    <property type="match status" value="1"/>
</dbReference>
<evidence type="ECO:0000256" key="6">
    <source>
        <dbReference type="ARBA" id="ARBA00022438"/>
    </source>
</evidence>
<evidence type="ECO:0000313" key="18">
    <source>
        <dbReference type="Proteomes" id="UP001157353"/>
    </source>
</evidence>
<evidence type="ECO:0000256" key="1">
    <source>
        <dbReference type="ARBA" id="ARBA00000098"/>
    </source>
</evidence>
<dbReference type="InterPro" id="IPR014782">
    <property type="entry name" value="Peptidase_M1_dom"/>
</dbReference>
<dbReference type="Gene3D" id="1.25.50.10">
    <property type="entry name" value="Peptidase M1, alanyl aminopeptidase, C-terminal domain"/>
    <property type="match status" value="1"/>
</dbReference>
<sequence>MTQISSIDENVEESIEQNIEKNPQEKYLADYKASAFLIDSLDLDFDLYDEHTIVKARSVIRRVAGKNSPLFLFGEHLTLRSITVDGNDFAHYKLVEGGIELSELPDNFILDIETEINPLANKAFEGLYKSGEAFCTQCEAEGFRRITYYLDRPDILAKFSTTISADKALYPSLLSNGNRVDQGDLDNGRHFVKWVDPFPKPAYLFALVAGEFDCLTDSFTTKSGRHVALELFVDKGNLDKTAHAMLALKNSMKWDEERFNLEYDLDIYMIVAVDFFNMGAMENKGLNIFNSKFVLANSQSATDQDYLGIEAVIGHEYFHNWTGNRITCRDWFQLSLKEGLTVFRDQEFSSDMGSRSSNRIANVKIMRNHQFAEDAGPMSHPIRPASVIEMNNFYTVTVYNKGSEVIRMLHTLLGEEKFQQGMALYVERHDGQAVTCDDFVAAMTDASGIDLTLFKRWYSQSGTPQISITDHFDANSNSYQITFKQKNRSTADQKNKLPLHIPVDIELLDKAGKAIELGHGQTNKVLSLTQKEQTFVFENVAEHPVPCVFRSLSAPVKYQYAYSDEQLLHLISFASDEFSRWDAGQMLFNKYLVNNVQLKQAGKAFALPTLFVDAFNSVLSNESLDSALIADMFDFISENGAMELFERVDIELIHDAREFIVNALATALYPVFVRRYHQHQLSAQYQPATDDIAQRKLANCALLYIAKSDQTLANELVIKQIETADNMTDHLGALQAANSGKLACYDVVMNDFDNKWFENGLVMDKWFALQASLSSDSVLDNIEQLFNHRSFDYSNPNRLRALVGTFVNANSYYFHAIDGSGYQFLTDQLIKLNSQNPQVAARLITPLIQFKRLDAKRIELMKAQLNRLLEIENLSLDLYEKVTKALSL</sequence>
<dbReference type="CDD" id="cd09600">
    <property type="entry name" value="M1_APN"/>
    <property type="match status" value="1"/>
</dbReference>
<dbReference type="Pfam" id="PF01433">
    <property type="entry name" value="Peptidase_M1"/>
    <property type="match status" value="1"/>
</dbReference>
<comment type="catalytic activity">
    <reaction evidence="1">
        <text>Release of an N-terminal amino acid, Xaa-|-Yaa- from a peptide, amide or arylamide. Xaa is preferably Ala, but may be most amino acids including Pro (slow action). When a terminal hydrophobic residue is followed by a prolyl residue, the two may be released as an intact Xaa-Pro dipeptide.</text>
        <dbReference type="EC" id="3.4.11.2"/>
    </reaction>
</comment>
<dbReference type="Pfam" id="PF17900">
    <property type="entry name" value="Peptidase_M1_N"/>
    <property type="match status" value="1"/>
</dbReference>
<evidence type="ECO:0000256" key="4">
    <source>
        <dbReference type="ARBA" id="ARBA00012564"/>
    </source>
</evidence>